<feature type="transmembrane region" description="Helical" evidence="2">
    <location>
        <begin position="199"/>
        <end position="219"/>
    </location>
</feature>
<evidence type="ECO:0000256" key="1">
    <source>
        <dbReference type="SAM" id="MobiDB-lite"/>
    </source>
</evidence>
<feature type="transmembrane region" description="Helical" evidence="2">
    <location>
        <begin position="270"/>
        <end position="291"/>
    </location>
</feature>
<keyword evidence="2" id="KW-0812">Transmembrane</keyword>
<dbReference type="OrthoDB" id="2125296at2759"/>
<organism evidence="3 4">
    <name type="scientific">Gonapodya prolifera (strain JEL478)</name>
    <name type="common">Monoblepharis prolifera</name>
    <dbReference type="NCBI Taxonomy" id="1344416"/>
    <lineage>
        <taxon>Eukaryota</taxon>
        <taxon>Fungi</taxon>
        <taxon>Fungi incertae sedis</taxon>
        <taxon>Chytridiomycota</taxon>
        <taxon>Chytridiomycota incertae sedis</taxon>
        <taxon>Monoblepharidomycetes</taxon>
        <taxon>Monoblepharidales</taxon>
        <taxon>Gonapodyaceae</taxon>
        <taxon>Gonapodya</taxon>
    </lineage>
</organism>
<keyword evidence="2" id="KW-1133">Transmembrane helix</keyword>
<keyword evidence="2" id="KW-0472">Membrane</keyword>
<evidence type="ECO:0000313" key="3">
    <source>
        <dbReference type="EMBL" id="KXS12609.1"/>
    </source>
</evidence>
<proteinExistence type="predicted"/>
<feature type="transmembrane region" description="Helical" evidence="2">
    <location>
        <begin position="12"/>
        <end position="30"/>
    </location>
</feature>
<dbReference type="EMBL" id="KQ965786">
    <property type="protein sequence ID" value="KXS12609.1"/>
    <property type="molecule type" value="Genomic_DNA"/>
</dbReference>
<sequence>MSLGLTLTYKLGECGISCLALFSVMVLYMIDGEGEREARCDEQKTLSFTLTHVGTLLWARSPSPISHLPLPNSELPPPTSHHSRVQQPNSTSCPNIPFFISINISVCLLVYCIFVRGISLAARMKINEALLGRFKDHAAAAVLVPSSSALDMATGIPDALLPPPRGSASTKESGGSDKEKGKVFWSFLIRYREYLTEKCMLQLTAVFLVVLIIPVLAIFFTIGNASCRPNPAFGPDYTIIKIAFISFFIGGPVLLYFIRNVQDGHDIRQDLVISICINIPLYIAFVGWYTFDALIEFTDSGWWAPPNFVMMAVFVAHTLAVTKPLAKVIKEDLRSRSGQVDLEMNHDSFGRLIERKDAKLWISFKEYAVREFCVENVVIIVSSFAPVLENSEFDPE</sequence>
<protein>
    <recommendedName>
        <fullName evidence="5">RGS domain-containing protein</fullName>
    </recommendedName>
</protein>
<accession>A0A139A7E4</accession>
<feature type="transmembrane region" description="Helical" evidence="2">
    <location>
        <begin position="239"/>
        <end position="258"/>
    </location>
</feature>
<feature type="region of interest" description="Disordered" evidence="1">
    <location>
        <begin position="69"/>
        <end position="88"/>
    </location>
</feature>
<gene>
    <name evidence="3" type="ORF">M427DRAFT_71912</name>
</gene>
<reference evidence="3 4" key="1">
    <citation type="journal article" date="2015" name="Genome Biol. Evol.">
        <title>Phylogenomic analyses indicate that early fungi evolved digesting cell walls of algal ancestors of land plants.</title>
        <authorList>
            <person name="Chang Y."/>
            <person name="Wang S."/>
            <person name="Sekimoto S."/>
            <person name="Aerts A.L."/>
            <person name="Choi C."/>
            <person name="Clum A."/>
            <person name="LaButti K.M."/>
            <person name="Lindquist E.A."/>
            <person name="Yee Ngan C."/>
            <person name="Ohm R.A."/>
            <person name="Salamov A.A."/>
            <person name="Grigoriev I.V."/>
            <person name="Spatafora J.W."/>
            <person name="Berbee M.L."/>
        </authorList>
    </citation>
    <scope>NUCLEOTIDE SEQUENCE [LARGE SCALE GENOMIC DNA]</scope>
    <source>
        <strain evidence="3 4">JEL478</strain>
    </source>
</reference>
<name>A0A139A7E4_GONPJ</name>
<dbReference type="Proteomes" id="UP000070544">
    <property type="component" value="Unassembled WGS sequence"/>
</dbReference>
<feature type="transmembrane region" description="Helical" evidence="2">
    <location>
        <begin position="303"/>
        <end position="326"/>
    </location>
</feature>
<keyword evidence="4" id="KW-1185">Reference proteome</keyword>
<evidence type="ECO:0000256" key="2">
    <source>
        <dbReference type="SAM" id="Phobius"/>
    </source>
</evidence>
<evidence type="ECO:0008006" key="5">
    <source>
        <dbReference type="Google" id="ProtNLM"/>
    </source>
</evidence>
<evidence type="ECO:0000313" key="4">
    <source>
        <dbReference type="Proteomes" id="UP000070544"/>
    </source>
</evidence>
<feature type="transmembrane region" description="Helical" evidence="2">
    <location>
        <begin position="96"/>
        <end position="115"/>
    </location>
</feature>
<dbReference type="AlphaFoldDB" id="A0A139A7E4"/>